<dbReference type="PRINTS" id="PR01179">
    <property type="entry name" value="ODADCRBXLASE"/>
</dbReference>
<gene>
    <name evidence="19" type="primary">speA</name>
    <name evidence="19" type="ORF">EKM59_03845</name>
</gene>
<protein>
    <recommendedName>
        <fullName evidence="5 13">Arginine decarboxylase</fullName>
        <ecNumber evidence="5 13">4.1.1.19</ecNumber>
    </recommendedName>
</protein>
<comment type="cofactor">
    <cofactor evidence="2">
        <name>Mg(2+)</name>
        <dbReference type="ChEBI" id="CHEBI:18420"/>
    </cofactor>
</comment>
<evidence type="ECO:0000259" key="16">
    <source>
        <dbReference type="Pfam" id="PF02784"/>
    </source>
</evidence>
<keyword evidence="12 19" id="KW-0456">Lyase</keyword>
<name>A0A3S0X107_9GAMM</name>
<keyword evidence="9 14" id="KW-0663">Pyridoxal phosphate</keyword>
<dbReference type="SUPFAM" id="SSF50621">
    <property type="entry name" value="Alanine racemase C-terminal domain-like"/>
    <property type="match status" value="1"/>
</dbReference>
<evidence type="ECO:0000256" key="14">
    <source>
        <dbReference type="PIRSR" id="PIRSR001336-50"/>
    </source>
</evidence>
<feature type="modified residue" description="N6-(pyridoxal phosphate)lysine" evidence="14">
    <location>
        <position position="98"/>
    </location>
</feature>
<evidence type="ECO:0000256" key="6">
    <source>
        <dbReference type="ARBA" id="ARBA00022723"/>
    </source>
</evidence>
<dbReference type="EMBL" id="RZGR01000008">
    <property type="protein sequence ID" value="RUQ89221.1"/>
    <property type="molecule type" value="Genomic_DNA"/>
</dbReference>
<keyword evidence="10" id="KW-0745">Spermidine biosynthesis</keyword>
<organism evidence="19 20">
    <name type="scientific">Legionella septentrionalis</name>
    <dbReference type="NCBI Taxonomy" id="2498109"/>
    <lineage>
        <taxon>Bacteria</taxon>
        <taxon>Pseudomonadati</taxon>
        <taxon>Pseudomonadota</taxon>
        <taxon>Gammaproteobacteria</taxon>
        <taxon>Legionellales</taxon>
        <taxon>Legionellaceae</taxon>
        <taxon>Legionella</taxon>
    </lineage>
</organism>
<dbReference type="InterPro" id="IPR029066">
    <property type="entry name" value="PLP-binding_barrel"/>
</dbReference>
<evidence type="ECO:0000256" key="3">
    <source>
        <dbReference type="ARBA" id="ARBA00002257"/>
    </source>
</evidence>
<dbReference type="InterPro" id="IPR009006">
    <property type="entry name" value="Ala_racemase/Decarboxylase_C"/>
</dbReference>
<dbReference type="Gene3D" id="3.20.20.10">
    <property type="entry name" value="Alanine racemase"/>
    <property type="match status" value="1"/>
</dbReference>
<dbReference type="InterPro" id="IPR040634">
    <property type="entry name" value="Arg_decarb_HB"/>
</dbReference>
<dbReference type="PRINTS" id="PR01180">
    <property type="entry name" value="ARGDCRBXLASE"/>
</dbReference>
<dbReference type="InterPro" id="IPR002985">
    <property type="entry name" value="Arg_decrbxlase"/>
</dbReference>
<evidence type="ECO:0000256" key="8">
    <source>
        <dbReference type="ARBA" id="ARBA00022842"/>
    </source>
</evidence>
<keyword evidence="7" id="KW-0210">Decarboxylase</keyword>
<dbReference type="Pfam" id="PF17810">
    <property type="entry name" value="Arg_decarb_HB"/>
    <property type="match status" value="1"/>
</dbReference>
<dbReference type="AlphaFoldDB" id="A0A3S0X107"/>
<evidence type="ECO:0000256" key="4">
    <source>
        <dbReference type="ARBA" id="ARBA00008357"/>
    </source>
</evidence>
<evidence type="ECO:0000256" key="13">
    <source>
        <dbReference type="NCBIfam" id="TIGR01273"/>
    </source>
</evidence>
<evidence type="ECO:0000313" key="20">
    <source>
        <dbReference type="Proteomes" id="UP000288012"/>
    </source>
</evidence>
<feature type="domain" description="Orn/DAP/Arg decarboxylase 2 N-terminal" evidence="16">
    <location>
        <begin position="88"/>
        <end position="339"/>
    </location>
</feature>
<keyword evidence="11" id="KW-0620">Polyamine biosynthesis</keyword>
<comment type="caution">
    <text evidence="19">The sequence shown here is derived from an EMBL/GenBank/DDBJ whole genome shotgun (WGS) entry which is preliminary data.</text>
</comment>
<dbReference type="CDD" id="cd06830">
    <property type="entry name" value="PLPDE_III_ADC"/>
    <property type="match status" value="1"/>
</dbReference>
<dbReference type="PANTHER" id="PTHR43295">
    <property type="entry name" value="ARGININE DECARBOXYLASE"/>
    <property type="match status" value="1"/>
</dbReference>
<comment type="cofactor">
    <cofactor evidence="1 14">
        <name>pyridoxal 5'-phosphate</name>
        <dbReference type="ChEBI" id="CHEBI:597326"/>
    </cofactor>
</comment>
<dbReference type="PANTHER" id="PTHR43295:SF9">
    <property type="entry name" value="BIOSYNTHETIC ARGININE DECARBOXYLASE"/>
    <property type="match status" value="1"/>
</dbReference>
<comment type="function">
    <text evidence="3">Catalyzes the biosynthesis of agmatine from arginine.</text>
</comment>
<dbReference type="SUPFAM" id="SSF51419">
    <property type="entry name" value="PLP-binding barrel"/>
    <property type="match status" value="1"/>
</dbReference>
<feature type="domain" description="Arginine decarboxylase helical bundle" evidence="17">
    <location>
        <begin position="366"/>
        <end position="445"/>
    </location>
</feature>
<evidence type="ECO:0000256" key="5">
    <source>
        <dbReference type="ARBA" id="ARBA00012426"/>
    </source>
</evidence>
<dbReference type="InterPro" id="IPR000183">
    <property type="entry name" value="Orn/DAP/Arg_de-COase"/>
</dbReference>
<dbReference type="Proteomes" id="UP000288012">
    <property type="component" value="Unassembled WGS sequence"/>
</dbReference>
<evidence type="ECO:0000256" key="10">
    <source>
        <dbReference type="ARBA" id="ARBA00023066"/>
    </source>
</evidence>
<keyword evidence="8" id="KW-0460">Magnesium</keyword>
<evidence type="ECO:0000259" key="17">
    <source>
        <dbReference type="Pfam" id="PF17810"/>
    </source>
</evidence>
<dbReference type="Gene3D" id="2.40.37.10">
    <property type="entry name" value="Lyase, Ornithine Decarboxylase, Chain A, domain 1"/>
    <property type="match status" value="1"/>
</dbReference>
<dbReference type="GO" id="GO:0008295">
    <property type="term" value="P:spermidine biosynthetic process"/>
    <property type="evidence" value="ECO:0007669"/>
    <property type="project" value="UniProtKB-UniRule"/>
</dbReference>
<evidence type="ECO:0000259" key="18">
    <source>
        <dbReference type="Pfam" id="PF17944"/>
    </source>
</evidence>
<accession>A0A3S0X107</accession>
<dbReference type="Pfam" id="PF17944">
    <property type="entry name" value="Arg_decarbox_C"/>
    <property type="match status" value="1"/>
</dbReference>
<evidence type="ECO:0000256" key="2">
    <source>
        <dbReference type="ARBA" id="ARBA00001946"/>
    </source>
</evidence>
<dbReference type="RefSeq" id="WP_127056969.1">
    <property type="nucleotide sequence ID" value="NZ_RZGR01000008.1"/>
</dbReference>
<evidence type="ECO:0000256" key="7">
    <source>
        <dbReference type="ARBA" id="ARBA00022793"/>
    </source>
</evidence>
<evidence type="ECO:0000313" key="19">
    <source>
        <dbReference type="EMBL" id="RUQ89221.1"/>
    </source>
</evidence>
<keyword evidence="20" id="KW-1185">Reference proteome</keyword>
<sequence>MNHNAVSDENLYNINTWGEGYFNINAKGNIEICKHSSQAGVELLSIVHAAKRAGLHLPLLIRFTDILHDRVKKLYEAFNLAIRETNYQGTYQLVYPIKVNQEYCVVRELLKAPQYPVGLEAGSKPELMAVLGLLGEQPSTIVCNGYKDRCYIRAALIAQQMGHQVFIVIEKPSEIEIILQEAKQLQIKPNIGVRIRLLTQGAGKWENTGGLKSKFGLHAEQVLSLINYLESRGVLDCLQLMHCHLGSQIANIHDIRNCMQEVARYYIELRRLNTPINTIDVGGGLSVDYEGTRSNAGCSMNYSLEEYATNILLAVRDLCQEAGMPEPNIISESGRALTAHHAVLITNITGIETVGAISILPTVKPHESRVLHGIWDAYHRINKNSPTETYHYAEHAFKEANSLFKHGVISLTEKAKVEQLYHAICVEIRQELDENNPGDKELLEIINQRLATKVFCNLSFFQSLPDAWAIGQIFPVAPISHLRQELTMHSILQDLTCDSDGTLKQYTGQSCINSTLMLPAYDAQNPYALGFFLVGAYQEILGNLHNLFGDTNSLDVKLLEDGRFEINDLVSGDTVANVLTYAHFDTKKLLQSYEKQLVNNELPEEKIQQYLNELRSIFPQLTYLNGNSYIENQHPA</sequence>
<dbReference type="GO" id="GO:0033388">
    <property type="term" value="P:putrescine biosynthetic process from arginine"/>
    <property type="evidence" value="ECO:0007669"/>
    <property type="project" value="UniProtKB-ARBA"/>
</dbReference>
<reference evidence="19 20" key="1">
    <citation type="submission" date="2018-12" db="EMBL/GenBank/DDBJ databases">
        <title>Legionella sp,whole genome shotgun sequence.</title>
        <authorList>
            <person name="Wu H."/>
        </authorList>
    </citation>
    <scope>NUCLEOTIDE SEQUENCE [LARGE SCALE GENOMIC DNA]</scope>
    <source>
        <strain evidence="20">km714</strain>
    </source>
</reference>
<proteinExistence type="inferred from homology"/>
<evidence type="ECO:0000256" key="9">
    <source>
        <dbReference type="ARBA" id="ARBA00022898"/>
    </source>
</evidence>
<dbReference type="NCBIfam" id="NF003763">
    <property type="entry name" value="PRK05354.1"/>
    <property type="match status" value="1"/>
</dbReference>
<dbReference type="InterPro" id="IPR041128">
    <property type="entry name" value="Arg_decarbox_C"/>
</dbReference>
<dbReference type="Pfam" id="PF02784">
    <property type="entry name" value="Orn_Arg_deC_N"/>
    <property type="match status" value="1"/>
</dbReference>
<dbReference type="GO" id="GO:0008792">
    <property type="term" value="F:arginine decarboxylase activity"/>
    <property type="evidence" value="ECO:0007669"/>
    <property type="project" value="UniProtKB-UniRule"/>
</dbReference>
<dbReference type="EC" id="4.1.1.19" evidence="5 13"/>
<keyword evidence="6" id="KW-0479">Metal-binding</keyword>
<dbReference type="PIRSF" id="PIRSF001336">
    <property type="entry name" value="Arg_decrbxlase"/>
    <property type="match status" value="1"/>
</dbReference>
<dbReference type="NCBIfam" id="TIGR01273">
    <property type="entry name" value="speA"/>
    <property type="match status" value="1"/>
</dbReference>
<evidence type="ECO:0000256" key="15">
    <source>
        <dbReference type="PIRSR" id="PIRSR600183-50"/>
    </source>
</evidence>
<dbReference type="Gene3D" id="1.10.287.3440">
    <property type="match status" value="1"/>
</dbReference>
<dbReference type="InterPro" id="IPR022644">
    <property type="entry name" value="De-COase2_N"/>
</dbReference>
<dbReference type="GO" id="GO:0046872">
    <property type="term" value="F:metal ion binding"/>
    <property type="evidence" value="ECO:0007669"/>
    <property type="project" value="UniProtKB-KW"/>
</dbReference>
<evidence type="ECO:0000256" key="11">
    <source>
        <dbReference type="ARBA" id="ARBA00023115"/>
    </source>
</evidence>
<evidence type="ECO:0000256" key="1">
    <source>
        <dbReference type="ARBA" id="ARBA00001933"/>
    </source>
</evidence>
<evidence type="ECO:0000256" key="12">
    <source>
        <dbReference type="ARBA" id="ARBA00023239"/>
    </source>
</evidence>
<comment type="similarity">
    <text evidence="4">Belongs to the Orn/Lys/Arg decarboxylase class-II family. SpeA subfamily.</text>
</comment>
<dbReference type="GO" id="GO:0006527">
    <property type="term" value="P:L-arginine catabolic process"/>
    <property type="evidence" value="ECO:0007669"/>
    <property type="project" value="InterPro"/>
</dbReference>
<dbReference type="FunFam" id="3.20.20.10:FF:000001">
    <property type="entry name" value="Biosynthetic arginine decarboxylase"/>
    <property type="match status" value="1"/>
</dbReference>
<feature type="domain" description="Arginine decarboxylase C-terminal helical" evidence="18">
    <location>
        <begin position="575"/>
        <end position="624"/>
    </location>
</feature>
<dbReference type="Gene3D" id="1.20.58.930">
    <property type="match status" value="1"/>
</dbReference>
<feature type="active site" description="Proton donor" evidence="15">
    <location>
        <position position="497"/>
    </location>
</feature>